<keyword evidence="2" id="KW-1185">Reference proteome</keyword>
<organism evidence="1 2">
    <name type="scientific">Russula earlei</name>
    <dbReference type="NCBI Taxonomy" id="71964"/>
    <lineage>
        <taxon>Eukaryota</taxon>
        <taxon>Fungi</taxon>
        <taxon>Dikarya</taxon>
        <taxon>Basidiomycota</taxon>
        <taxon>Agaricomycotina</taxon>
        <taxon>Agaricomycetes</taxon>
        <taxon>Russulales</taxon>
        <taxon>Russulaceae</taxon>
        <taxon>Russula</taxon>
    </lineage>
</organism>
<accession>A0ACC0TY56</accession>
<protein>
    <submittedName>
        <fullName evidence="1">Uncharacterized protein</fullName>
    </submittedName>
</protein>
<evidence type="ECO:0000313" key="2">
    <source>
        <dbReference type="Proteomes" id="UP001207468"/>
    </source>
</evidence>
<feature type="non-terminal residue" evidence="1">
    <location>
        <position position="1"/>
    </location>
</feature>
<dbReference type="Proteomes" id="UP001207468">
    <property type="component" value="Unassembled WGS sequence"/>
</dbReference>
<gene>
    <name evidence="1" type="ORF">F5148DRAFT_1233420</name>
</gene>
<evidence type="ECO:0000313" key="1">
    <source>
        <dbReference type="EMBL" id="KAI9453357.1"/>
    </source>
</evidence>
<comment type="caution">
    <text evidence="1">The sequence shown here is derived from an EMBL/GenBank/DDBJ whole genome shotgun (WGS) entry which is preliminary data.</text>
</comment>
<name>A0ACC0TY56_9AGAM</name>
<dbReference type="EMBL" id="JAGFNK010000306">
    <property type="protein sequence ID" value="KAI9453357.1"/>
    <property type="molecule type" value="Genomic_DNA"/>
</dbReference>
<sequence length="71" mass="7809">LCDLPVPVGFLSQVLFFPLLTTEGCANRPIPTPDALNSMVRTAVMTHLSRLSRGVNRCLTHLAMNFGNRAR</sequence>
<proteinExistence type="predicted"/>
<reference evidence="1" key="1">
    <citation type="submission" date="2021-03" db="EMBL/GenBank/DDBJ databases">
        <title>Evolutionary priming and transition to the ectomycorrhizal habit in an iconic lineage of mushroom-forming fungi: is preadaptation a requirement?</title>
        <authorList>
            <consortium name="DOE Joint Genome Institute"/>
            <person name="Looney B.P."/>
            <person name="Miyauchi S."/>
            <person name="Morin E."/>
            <person name="Drula E."/>
            <person name="Courty P.E."/>
            <person name="Chicoki N."/>
            <person name="Fauchery L."/>
            <person name="Kohler A."/>
            <person name="Kuo A."/>
            <person name="LaButti K."/>
            <person name="Pangilinan J."/>
            <person name="Lipzen A."/>
            <person name="Riley R."/>
            <person name="Andreopoulos W."/>
            <person name="He G."/>
            <person name="Johnson J."/>
            <person name="Barry K.W."/>
            <person name="Grigoriev I.V."/>
            <person name="Nagy L."/>
            <person name="Hibbett D."/>
            <person name="Henrissat B."/>
            <person name="Matheny P.B."/>
            <person name="Labbe J."/>
            <person name="Martin A.F."/>
        </authorList>
    </citation>
    <scope>NUCLEOTIDE SEQUENCE</scope>
    <source>
        <strain evidence="1">BPL698</strain>
    </source>
</reference>